<name>A0A2K8SJS9_9NOSO</name>
<dbReference type="KEGG" id="nfl:COO91_00939"/>
<dbReference type="Gene3D" id="3.40.630.30">
    <property type="match status" value="1"/>
</dbReference>
<dbReference type="OrthoDB" id="9800797at2"/>
<protein>
    <submittedName>
        <fullName evidence="2">YafP, putative acetyltransferase</fullName>
    </submittedName>
</protein>
<accession>A0A2K8SJS9</accession>
<evidence type="ECO:0000259" key="1">
    <source>
        <dbReference type="PROSITE" id="PS51186"/>
    </source>
</evidence>
<dbReference type="InterPro" id="IPR016181">
    <property type="entry name" value="Acyl_CoA_acyltransferase"/>
</dbReference>
<dbReference type="GO" id="GO:0016747">
    <property type="term" value="F:acyltransferase activity, transferring groups other than amino-acyl groups"/>
    <property type="evidence" value="ECO:0007669"/>
    <property type="project" value="InterPro"/>
</dbReference>
<dbReference type="AlphaFoldDB" id="A0A2K8SJS9"/>
<dbReference type="Proteomes" id="UP000232003">
    <property type="component" value="Chromosome"/>
</dbReference>
<feature type="domain" description="N-acetyltransferase" evidence="1">
    <location>
        <begin position="9"/>
        <end position="167"/>
    </location>
</feature>
<dbReference type="InterPro" id="IPR000182">
    <property type="entry name" value="GNAT_dom"/>
</dbReference>
<dbReference type="SUPFAM" id="SSF55729">
    <property type="entry name" value="Acyl-CoA N-acyltransferases (Nat)"/>
    <property type="match status" value="1"/>
</dbReference>
<keyword evidence="3" id="KW-1185">Reference proteome</keyword>
<dbReference type="Pfam" id="PF13673">
    <property type="entry name" value="Acetyltransf_10"/>
    <property type="match status" value="1"/>
</dbReference>
<organism evidence="2 3">
    <name type="scientific">Nostoc flagelliforme CCNUN1</name>
    <dbReference type="NCBI Taxonomy" id="2038116"/>
    <lineage>
        <taxon>Bacteria</taxon>
        <taxon>Bacillati</taxon>
        <taxon>Cyanobacteriota</taxon>
        <taxon>Cyanophyceae</taxon>
        <taxon>Nostocales</taxon>
        <taxon>Nostocaceae</taxon>
        <taxon>Nostoc</taxon>
    </lineage>
</organism>
<dbReference type="InterPro" id="IPR052564">
    <property type="entry name" value="N-acetyltrans/Recomb-assoc"/>
</dbReference>
<proteinExistence type="predicted"/>
<keyword evidence="2" id="KW-0808">Transferase</keyword>
<evidence type="ECO:0000313" key="3">
    <source>
        <dbReference type="Proteomes" id="UP000232003"/>
    </source>
</evidence>
<dbReference type="RefSeq" id="WP_100897465.1">
    <property type="nucleotide sequence ID" value="NZ_CAWNNC010000001.1"/>
</dbReference>
<evidence type="ECO:0000313" key="2">
    <source>
        <dbReference type="EMBL" id="AUB35085.1"/>
    </source>
</evidence>
<dbReference type="CDD" id="cd04301">
    <property type="entry name" value="NAT_SF"/>
    <property type="match status" value="1"/>
</dbReference>
<dbReference type="PROSITE" id="PS51186">
    <property type="entry name" value="GNAT"/>
    <property type="match status" value="1"/>
</dbReference>
<reference evidence="2 3" key="1">
    <citation type="submission" date="2017-11" db="EMBL/GenBank/DDBJ databases">
        <title>Complete genome of a free-living desiccation-tolerant cyanobacterium and its photosynthetic adaptation to extreme terrestrial habitat.</title>
        <authorList>
            <person name="Shang J."/>
        </authorList>
    </citation>
    <scope>NUCLEOTIDE SEQUENCE [LARGE SCALE GENOMIC DNA]</scope>
    <source>
        <strain evidence="2 3">CCNUN1</strain>
    </source>
</reference>
<dbReference type="EMBL" id="CP024785">
    <property type="protein sequence ID" value="AUB35085.1"/>
    <property type="molecule type" value="Genomic_DNA"/>
</dbReference>
<sequence length="167" mass="18349">MSEIVKSNIKVRCCLPSDAESVLKVHRAAIHGTASSCYPKEIIQDWASPITPSKIKAFADNTVIGEETRIVAEINGQIVGFGAIVVSNSELRAVYVSPSFGRSGVGTAILQELERLAHERGLSELHLNASLNAEPFYQVNGYINEGFEEHILRSGRKMPSVRMRKKL</sequence>
<dbReference type="PANTHER" id="PTHR43451:SF1">
    <property type="entry name" value="ACETYLTRANSFERASE"/>
    <property type="match status" value="1"/>
</dbReference>
<gene>
    <name evidence="2" type="ORF">COO91_00939</name>
</gene>
<dbReference type="PANTHER" id="PTHR43451">
    <property type="entry name" value="ACETYLTRANSFERASE (GNAT) FAMILY PROTEIN"/>
    <property type="match status" value="1"/>
</dbReference>